<feature type="chain" id="PRO_5021786599" evidence="1">
    <location>
        <begin position="21"/>
        <end position="185"/>
    </location>
</feature>
<dbReference type="Proteomes" id="UP000315971">
    <property type="component" value="Unassembled WGS sequence"/>
</dbReference>
<dbReference type="Gene3D" id="2.30.180.10">
    <property type="entry name" value="FAS1 domain"/>
    <property type="match status" value="1"/>
</dbReference>
<dbReference type="PANTHER" id="PTHR10900:SF77">
    <property type="entry name" value="FI19380P1"/>
    <property type="match status" value="1"/>
</dbReference>
<feature type="signal peptide" evidence="1">
    <location>
        <begin position="1"/>
        <end position="20"/>
    </location>
</feature>
<proteinExistence type="predicted"/>
<dbReference type="InterPro" id="IPR036378">
    <property type="entry name" value="FAS1_dom_sf"/>
</dbReference>
<keyword evidence="4" id="KW-1185">Reference proteome</keyword>
<evidence type="ECO:0000313" key="3">
    <source>
        <dbReference type="EMBL" id="SMO45748.1"/>
    </source>
</evidence>
<name>A0A521BF61_9SPHI</name>
<sequence length="185" mass="19833">MKKNILTLVIAIAFAVSAFAQKMSNPVVGGAEMYPTKDIVDNAVNSKDHTTLITAVQAANLVDVLKGKGPFTVFAPTNDAFNKLPDGTFMSLLRPENKTILIKILTYHVVASKIDAKSLIKTIKNGGGYATLKTVSGRILTAIMSADMKSIELVDEKGGKSMITQSDVMQKNGIIHVINSVMLPN</sequence>
<dbReference type="AlphaFoldDB" id="A0A521BF61"/>
<dbReference type="Pfam" id="PF02469">
    <property type="entry name" value="Fasciclin"/>
    <property type="match status" value="1"/>
</dbReference>
<feature type="domain" description="FAS1" evidence="2">
    <location>
        <begin position="36"/>
        <end position="182"/>
    </location>
</feature>
<gene>
    <name evidence="3" type="ORF">SAMN06265350_102154</name>
</gene>
<accession>A0A521BF61</accession>
<evidence type="ECO:0000256" key="1">
    <source>
        <dbReference type="SAM" id="SignalP"/>
    </source>
</evidence>
<dbReference type="PROSITE" id="PS50213">
    <property type="entry name" value="FAS1"/>
    <property type="match status" value="1"/>
</dbReference>
<dbReference type="InterPro" id="IPR000782">
    <property type="entry name" value="FAS1_domain"/>
</dbReference>
<dbReference type="InterPro" id="IPR050904">
    <property type="entry name" value="Adhesion/Biosynth-related"/>
</dbReference>
<reference evidence="3 4" key="1">
    <citation type="submission" date="2017-05" db="EMBL/GenBank/DDBJ databases">
        <authorList>
            <person name="Varghese N."/>
            <person name="Submissions S."/>
        </authorList>
    </citation>
    <scope>NUCLEOTIDE SEQUENCE [LARGE SCALE GENOMIC DNA]</scope>
    <source>
        <strain evidence="3 4">DSM 21342</strain>
    </source>
</reference>
<dbReference type="SUPFAM" id="SSF82153">
    <property type="entry name" value="FAS1 domain"/>
    <property type="match status" value="1"/>
</dbReference>
<organism evidence="3 4">
    <name type="scientific">Solitalea koreensis</name>
    <dbReference type="NCBI Taxonomy" id="543615"/>
    <lineage>
        <taxon>Bacteria</taxon>
        <taxon>Pseudomonadati</taxon>
        <taxon>Bacteroidota</taxon>
        <taxon>Sphingobacteriia</taxon>
        <taxon>Sphingobacteriales</taxon>
        <taxon>Sphingobacteriaceae</taxon>
        <taxon>Solitalea</taxon>
    </lineage>
</organism>
<dbReference type="EMBL" id="FXSZ01000002">
    <property type="protein sequence ID" value="SMO45748.1"/>
    <property type="molecule type" value="Genomic_DNA"/>
</dbReference>
<evidence type="ECO:0000259" key="2">
    <source>
        <dbReference type="PROSITE" id="PS50213"/>
    </source>
</evidence>
<dbReference type="FunFam" id="2.30.180.10:FF:000014">
    <property type="entry name" value="Stabilin 1"/>
    <property type="match status" value="1"/>
</dbReference>
<dbReference type="RefSeq" id="WP_142601636.1">
    <property type="nucleotide sequence ID" value="NZ_FXSZ01000002.1"/>
</dbReference>
<dbReference type="SMART" id="SM00554">
    <property type="entry name" value="FAS1"/>
    <property type="match status" value="1"/>
</dbReference>
<protein>
    <submittedName>
        <fullName evidence="3">Uncaracterized surface protein containing fasciclin (FAS1) repeats</fullName>
    </submittedName>
</protein>
<keyword evidence="1" id="KW-0732">Signal</keyword>
<dbReference type="OrthoDB" id="9800666at2"/>
<dbReference type="GO" id="GO:0005615">
    <property type="term" value="C:extracellular space"/>
    <property type="evidence" value="ECO:0007669"/>
    <property type="project" value="TreeGrafter"/>
</dbReference>
<evidence type="ECO:0000313" key="4">
    <source>
        <dbReference type="Proteomes" id="UP000315971"/>
    </source>
</evidence>
<dbReference type="PANTHER" id="PTHR10900">
    <property type="entry name" value="PERIOSTIN-RELATED"/>
    <property type="match status" value="1"/>
</dbReference>